<dbReference type="KEGG" id="tet:TTHERM_000647358"/>
<organism evidence="1 2">
    <name type="scientific">Tetrahymena thermophila (strain SB210)</name>
    <dbReference type="NCBI Taxonomy" id="312017"/>
    <lineage>
        <taxon>Eukaryota</taxon>
        <taxon>Sar</taxon>
        <taxon>Alveolata</taxon>
        <taxon>Ciliophora</taxon>
        <taxon>Intramacronucleata</taxon>
        <taxon>Oligohymenophorea</taxon>
        <taxon>Hymenostomatida</taxon>
        <taxon>Tetrahymenina</taxon>
        <taxon>Tetrahymenidae</taxon>
        <taxon>Tetrahymena</taxon>
    </lineage>
</organism>
<dbReference type="GeneID" id="24440010"/>
<evidence type="ECO:0000313" key="2">
    <source>
        <dbReference type="Proteomes" id="UP000009168"/>
    </source>
</evidence>
<dbReference type="EMBL" id="GG662245">
    <property type="protein sequence ID" value="EWS71092.1"/>
    <property type="molecule type" value="Genomic_DNA"/>
</dbReference>
<evidence type="ECO:0000313" key="1">
    <source>
        <dbReference type="EMBL" id="EWS71092.1"/>
    </source>
</evidence>
<dbReference type="InParanoid" id="W7WZR4"/>
<name>W7WZR4_TETTS</name>
<proteinExistence type="predicted"/>
<dbReference type="RefSeq" id="XP_012656391.1">
    <property type="nucleotide sequence ID" value="XM_012800937.1"/>
</dbReference>
<protein>
    <submittedName>
        <fullName evidence="1">Uncharacterized protein</fullName>
    </submittedName>
</protein>
<keyword evidence="2" id="KW-1185">Reference proteome</keyword>
<dbReference type="AlphaFoldDB" id="W7WZR4"/>
<reference evidence="2" key="1">
    <citation type="journal article" date="2006" name="PLoS Biol.">
        <title>Macronuclear genome sequence of the ciliate Tetrahymena thermophila, a model eukaryote.</title>
        <authorList>
            <person name="Eisen J.A."/>
            <person name="Coyne R.S."/>
            <person name="Wu M."/>
            <person name="Wu D."/>
            <person name="Thiagarajan M."/>
            <person name="Wortman J.R."/>
            <person name="Badger J.H."/>
            <person name="Ren Q."/>
            <person name="Amedeo P."/>
            <person name="Jones K.M."/>
            <person name="Tallon L.J."/>
            <person name="Delcher A.L."/>
            <person name="Salzberg S.L."/>
            <person name="Silva J.C."/>
            <person name="Haas B.J."/>
            <person name="Majoros W.H."/>
            <person name="Farzad M."/>
            <person name="Carlton J.M."/>
            <person name="Smith R.K. Jr."/>
            <person name="Garg J."/>
            <person name="Pearlman R.E."/>
            <person name="Karrer K.M."/>
            <person name="Sun L."/>
            <person name="Manning G."/>
            <person name="Elde N.C."/>
            <person name="Turkewitz A.P."/>
            <person name="Asai D.J."/>
            <person name="Wilkes D.E."/>
            <person name="Wang Y."/>
            <person name="Cai H."/>
            <person name="Collins K."/>
            <person name="Stewart B.A."/>
            <person name="Lee S.R."/>
            <person name="Wilamowska K."/>
            <person name="Weinberg Z."/>
            <person name="Ruzzo W.L."/>
            <person name="Wloga D."/>
            <person name="Gaertig J."/>
            <person name="Frankel J."/>
            <person name="Tsao C.-C."/>
            <person name="Gorovsky M.A."/>
            <person name="Keeling P.J."/>
            <person name="Waller R.F."/>
            <person name="Patron N.J."/>
            <person name="Cherry J.M."/>
            <person name="Stover N.A."/>
            <person name="Krieger C.J."/>
            <person name="del Toro C."/>
            <person name="Ryder H.F."/>
            <person name="Williamson S.C."/>
            <person name="Barbeau R.A."/>
            <person name="Hamilton E.P."/>
            <person name="Orias E."/>
        </authorList>
    </citation>
    <scope>NUCLEOTIDE SEQUENCE [LARGE SCALE GENOMIC DNA]</scope>
    <source>
        <strain evidence="2">SB210</strain>
    </source>
</reference>
<gene>
    <name evidence="1" type="ORF">TTHERM_000647358</name>
</gene>
<accession>W7WZR4</accession>
<dbReference type="Proteomes" id="UP000009168">
    <property type="component" value="Unassembled WGS sequence"/>
</dbReference>
<sequence length="101" mass="12567">MQQIFLSIISTYKYIQDQLKYNHKSYHFIKIRSIQTIFNLYFRYYIYQLINYRKDKIILDSKITIKFNNINLQFNLKYYKIIIITIIRGLQIMLNLFLNDH</sequence>